<accession>B4GHC3</accession>
<keyword evidence="2" id="KW-0732">Signal</keyword>
<sequence>MGQNKGATGAPASCGLLMRLLCLVLVLMLLLLHLAGEAQATPSPSSMQAPQKREFLGATLGRNGFDY</sequence>
<dbReference type="AlphaFoldDB" id="B4GHC3"/>
<feature type="compositionally biased region" description="Polar residues" evidence="1">
    <location>
        <begin position="40"/>
        <end position="49"/>
    </location>
</feature>
<dbReference type="HOGENOM" id="CLU_2815171_0_0_1"/>
<evidence type="ECO:0000256" key="1">
    <source>
        <dbReference type="SAM" id="MobiDB-lite"/>
    </source>
</evidence>
<evidence type="ECO:0000313" key="4">
    <source>
        <dbReference type="Proteomes" id="UP000008744"/>
    </source>
</evidence>
<evidence type="ECO:0000256" key="2">
    <source>
        <dbReference type="SAM" id="SignalP"/>
    </source>
</evidence>
<feature type="region of interest" description="Disordered" evidence="1">
    <location>
        <begin position="40"/>
        <end position="67"/>
    </location>
</feature>
<gene>
    <name evidence="3" type="primary">Dper\GL17500</name>
    <name evidence="3" type="ORF">Dper_GL17500</name>
</gene>
<feature type="signal peptide" evidence="2">
    <location>
        <begin position="1"/>
        <end position="40"/>
    </location>
</feature>
<organism evidence="4">
    <name type="scientific">Drosophila persimilis</name>
    <name type="common">Fruit fly</name>
    <dbReference type="NCBI Taxonomy" id="7234"/>
    <lineage>
        <taxon>Eukaryota</taxon>
        <taxon>Metazoa</taxon>
        <taxon>Ecdysozoa</taxon>
        <taxon>Arthropoda</taxon>
        <taxon>Hexapoda</taxon>
        <taxon>Insecta</taxon>
        <taxon>Pterygota</taxon>
        <taxon>Neoptera</taxon>
        <taxon>Endopterygota</taxon>
        <taxon>Diptera</taxon>
        <taxon>Brachycera</taxon>
        <taxon>Muscomorpha</taxon>
        <taxon>Ephydroidea</taxon>
        <taxon>Drosophilidae</taxon>
        <taxon>Drosophila</taxon>
        <taxon>Sophophora</taxon>
    </lineage>
</organism>
<dbReference type="Proteomes" id="UP000008744">
    <property type="component" value="Unassembled WGS sequence"/>
</dbReference>
<keyword evidence="4" id="KW-1185">Reference proteome</keyword>
<feature type="chain" id="PRO_5002803607" evidence="2">
    <location>
        <begin position="41"/>
        <end position="67"/>
    </location>
</feature>
<reference evidence="3 4" key="1">
    <citation type="journal article" date="2007" name="Nature">
        <title>Evolution of genes and genomes on the Drosophila phylogeny.</title>
        <authorList>
            <consortium name="Drosophila 12 Genomes Consortium"/>
            <person name="Clark A.G."/>
            <person name="Eisen M.B."/>
            <person name="Smith D.R."/>
            <person name="Bergman C.M."/>
            <person name="Oliver B."/>
            <person name="Markow T.A."/>
            <person name="Kaufman T.C."/>
            <person name="Kellis M."/>
            <person name="Gelbart W."/>
            <person name="Iyer V.N."/>
            <person name="Pollard D.A."/>
            <person name="Sackton T.B."/>
            <person name="Larracuente A.M."/>
            <person name="Singh N.D."/>
            <person name="Abad J.P."/>
            <person name="Abt D.N."/>
            <person name="Adryan B."/>
            <person name="Aguade M."/>
            <person name="Akashi H."/>
            <person name="Anderson W.W."/>
            <person name="Aquadro C.F."/>
            <person name="Ardell D.H."/>
            <person name="Arguello R."/>
            <person name="Artieri C.G."/>
            <person name="Barbash D.A."/>
            <person name="Barker D."/>
            <person name="Barsanti P."/>
            <person name="Batterham P."/>
            <person name="Batzoglou S."/>
            <person name="Begun D."/>
            <person name="Bhutkar A."/>
            <person name="Blanco E."/>
            <person name="Bosak S.A."/>
            <person name="Bradley R.K."/>
            <person name="Brand A.D."/>
            <person name="Brent M.R."/>
            <person name="Brooks A.N."/>
            <person name="Brown R.H."/>
            <person name="Butlin R.K."/>
            <person name="Caggese C."/>
            <person name="Calvi B.R."/>
            <person name="Bernardo de Carvalho A."/>
            <person name="Caspi A."/>
            <person name="Castrezana S."/>
            <person name="Celniker S.E."/>
            <person name="Chang J.L."/>
            <person name="Chapple C."/>
            <person name="Chatterji S."/>
            <person name="Chinwalla A."/>
            <person name="Civetta A."/>
            <person name="Clifton S.W."/>
            <person name="Comeron J.M."/>
            <person name="Costello J.C."/>
            <person name="Coyne J.A."/>
            <person name="Daub J."/>
            <person name="David R.G."/>
            <person name="Delcher A.L."/>
            <person name="Delehaunty K."/>
            <person name="Do C.B."/>
            <person name="Ebling H."/>
            <person name="Edwards K."/>
            <person name="Eickbush T."/>
            <person name="Evans J.D."/>
            <person name="Filipski A."/>
            <person name="Findeiss S."/>
            <person name="Freyhult E."/>
            <person name="Fulton L."/>
            <person name="Fulton R."/>
            <person name="Garcia A.C."/>
            <person name="Gardiner A."/>
            <person name="Garfield D.A."/>
            <person name="Garvin B.E."/>
            <person name="Gibson G."/>
            <person name="Gilbert D."/>
            <person name="Gnerre S."/>
            <person name="Godfrey J."/>
            <person name="Good R."/>
            <person name="Gotea V."/>
            <person name="Gravely B."/>
            <person name="Greenberg A.J."/>
            <person name="Griffiths-Jones S."/>
            <person name="Gross S."/>
            <person name="Guigo R."/>
            <person name="Gustafson E.A."/>
            <person name="Haerty W."/>
            <person name="Hahn M.W."/>
            <person name="Halligan D.L."/>
            <person name="Halpern A.L."/>
            <person name="Halter G.M."/>
            <person name="Han M.V."/>
            <person name="Heger A."/>
            <person name="Hillier L."/>
            <person name="Hinrichs A.S."/>
            <person name="Holmes I."/>
            <person name="Hoskins R.A."/>
            <person name="Hubisz M.J."/>
            <person name="Hultmark D."/>
            <person name="Huntley M.A."/>
            <person name="Jaffe D.B."/>
            <person name="Jagadeeshan S."/>
            <person name="Jeck W.R."/>
            <person name="Johnson J."/>
            <person name="Jones C.D."/>
            <person name="Jordan W.C."/>
            <person name="Karpen G.H."/>
            <person name="Kataoka E."/>
            <person name="Keightley P.D."/>
            <person name="Kheradpour P."/>
            <person name="Kirkness E.F."/>
            <person name="Koerich L.B."/>
            <person name="Kristiansen K."/>
            <person name="Kudrna D."/>
            <person name="Kulathinal R.J."/>
            <person name="Kumar S."/>
            <person name="Kwok R."/>
            <person name="Lander E."/>
            <person name="Langley C.H."/>
            <person name="Lapoint R."/>
            <person name="Lazzaro B.P."/>
            <person name="Lee S.J."/>
            <person name="Levesque L."/>
            <person name="Li R."/>
            <person name="Lin C.F."/>
            <person name="Lin M.F."/>
            <person name="Lindblad-Toh K."/>
            <person name="Llopart A."/>
            <person name="Long M."/>
            <person name="Low L."/>
            <person name="Lozovsky E."/>
            <person name="Lu J."/>
            <person name="Luo M."/>
            <person name="Machado C.A."/>
            <person name="Makalowski W."/>
            <person name="Marzo M."/>
            <person name="Matsuda M."/>
            <person name="Matzkin L."/>
            <person name="McAllister B."/>
            <person name="McBride C.S."/>
            <person name="McKernan B."/>
            <person name="McKernan K."/>
            <person name="Mendez-Lago M."/>
            <person name="Minx P."/>
            <person name="Mollenhauer M.U."/>
            <person name="Montooth K."/>
            <person name="Mount S.M."/>
            <person name="Mu X."/>
            <person name="Myers E."/>
            <person name="Negre B."/>
            <person name="Newfeld S."/>
            <person name="Nielsen R."/>
            <person name="Noor M.A."/>
            <person name="O'Grady P."/>
            <person name="Pachter L."/>
            <person name="Papaceit M."/>
            <person name="Parisi M.J."/>
            <person name="Parisi M."/>
            <person name="Parts L."/>
            <person name="Pedersen J.S."/>
            <person name="Pesole G."/>
            <person name="Phillippy A.M."/>
            <person name="Ponting C.P."/>
            <person name="Pop M."/>
            <person name="Porcelli D."/>
            <person name="Powell J.R."/>
            <person name="Prohaska S."/>
            <person name="Pruitt K."/>
            <person name="Puig M."/>
            <person name="Quesneville H."/>
            <person name="Ram K.R."/>
            <person name="Rand D."/>
            <person name="Rasmussen M.D."/>
            <person name="Reed L.K."/>
            <person name="Reenan R."/>
            <person name="Reily A."/>
            <person name="Remington K.A."/>
            <person name="Rieger T.T."/>
            <person name="Ritchie M.G."/>
            <person name="Robin C."/>
            <person name="Rogers Y.H."/>
            <person name="Rohde C."/>
            <person name="Rozas J."/>
            <person name="Rubenfield M.J."/>
            <person name="Ruiz A."/>
            <person name="Russo S."/>
            <person name="Salzberg S.L."/>
            <person name="Sanchez-Gracia A."/>
            <person name="Saranga D.J."/>
            <person name="Sato H."/>
            <person name="Schaeffer S.W."/>
            <person name="Schatz M.C."/>
            <person name="Schlenke T."/>
            <person name="Schwartz R."/>
            <person name="Segarra C."/>
            <person name="Singh R.S."/>
            <person name="Sirot L."/>
            <person name="Sirota M."/>
            <person name="Sisneros N.B."/>
            <person name="Smith C.D."/>
            <person name="Smith T.F."/>
            <person name="Spieth J."/>
            <person name="Stage D.E."/>
            <person name="Stark A."/>
            <person name="Stephan W."/>
            <person name="Strausberg R.L."/>
            <person name="Strempel S."/>
            <person name="Sturgill D."/>
            <person name="Sutton G."/>
            <person name="Sutton G.G."/>
            <person name="Tao W."/>
            <person name="Teichmann S."/>
            <person name="Tobari Y.N."/>
            <person name="Tomimura Y."/>
            <person name="Tsolas J.M."/>
            <person name="Valente V.L."/>
            <person name="Venter E."/>
            <person name="Venter J.C."/>
            <person name="Vicario S."/>
            <person name="Vieira F.G."/>
            <person name="Vilella A.J."/>
            <person name="Villasante A."/>
            <person name="Walenz B."/>
            <person name="Wang J."/>
            <person name="Wasserman M."/>
            <person name="Watts T."/>
            <person name="Wilson D."/>
            <person name="Wilson R.K."/>
            <person name="Wing R.A."/>
            <person name="Wolfner M.F."/>
            <person name="Wong A."/>
            <person name="Wong G.K."/>
            <person name="Wu C.I."/>
            <person name="Wu G."/>
            <person name="Yamamoto D."/>
            <person name="Yang H.P."/>
            <person name="Yang S.P."/>
            <person name="Yorke J.A."/>
            <person name="Yoshida K."/>
            <person name="Zdobnov E."/>
            <person name="Zhang P."/>
            <person name="Zhang Y."/>
            <person name="Zimin A.V."/>
            <person name="Baldwin J."/>
            <person name="Abdouelleil A."/>
            <person name="Abdulkadir J."/>
            <person name="Abebe A."/>
            <person name="Abera B."/>
            <person name="Abreu J."/>
            <person name="Acer S.C."/>
            <person name="Aftuck L."/>
            <person name="Alexander A."/>
            <person name="An P."/>
            <person name="Anderson E."/>
            <person name="Anderson S."/>
            <person name="Arachi H."/>
            <person name="Azer M."/>
            <person name="Bachantsang P."/>
            <person name="Barry A."/>
            <person name="Bayul T."/>
            <person name="Berlin A."/>
            <person name="Bessette D."/>
            <person name="Bloom T."/>
            <person name="Blye J."/>
            <person name="Boguslavskiy L."/>
            <person name="Bonnet C."/>
            <person name="Boukhgalter B."/>
            <person name="Bourzgui I."/>
            <person name="Brown A."/>
            <person name="Cahill P."/>
            <person name="Channer S."/>
            <person name="Cheshatsang Y."/>
            <person name="Chuda L."/>
            <person name="Citroen M."/>
            <person name="Collymore A."/>
            <person name="Cooke P."/>
            <person name="Costello M."/>
            <person name="D'Aco K."/>
            <person name="Daza R."/>
            <person name="De Haan G."/>
            <person name="DeGray S."/>
            <person name="DeMaso C."/>
            <person name="Dhargay N."/>
            <person name="Dooley K."/>
            <person name="Dooley E."/>
            <person name="Doricent M."/>
            <person name="Dorje P."/>
            <person name="Dorjee K."/>
            <person name="Dupes A."/>
            <person name="Elong R."/>
            <person name="Falk J."/>
            <person name="Farina A."/>
            <person name="Faro S."/>
            <person name="Ferguson D."/>
            <person name="Fisher S."/>
            <person name="Foley C.D."/>
            <person name="Franke A."/>
            <person name="Friedrich D."/>
            <person name="Gadbois L."/>
            <person name="Gearin G."/>
            <person name="Gearin C.R."/>
            <person name="Giannoukos G."/>
            <person name="Goode T."/>
            <person name="Graham J."/>
            <person name="Grandbois E."/>
            <person name="Grewal S."/>
            <person name="Gyaltsen K."/>
            <person name="Hafez N."/>
            <person name="Hagos B."/>
            <person name="Hall J."/>
            <person name="Henson C."/>
            <person name="Hollinger A."/>
            <person name="Honan T."/>
            <person name="Huard M.D."/>
            <person name="Hughes L."/>
            <person name="Hurhula B."/>
            <person name="Husby M.E."/>
            <person name="Kamat A."/>
            <person name="Kanga B."/>
            <person name="Kashin S."/>
            <person name="Khazanovich D."/>
            <person name="Kisner P."/>
            <person name="Lance K."/>
            <person name="Lara M."/>
            <person name="Lee W."/>
            <person name="Lennon N."/>
            <person name="Letendre F."/>
            <person name="LeVine R."/>
            <person name="Lipovsky A."/>
            <person name="Liu X."/>
            <person name="Liu J."/>
            <person name="Liu S."/>
            <person name="Lokyitsang T."/>
            <person name="Lokyitsang Y."/>
            <person name="Lubonja R."/>
            <person name="Lui A."/>
            <person name="MacDonald P."/>
            <person name="Magnisalis V."/>
            <person name="Maru K."/>
            <person name="Matthews C."/>
            <person name="McCusker W."/>
            <person name="McDonough S."/>
            <person name="Mehta T."/>
            <person name="Meldrim J."/>
            <person name="Meneus L."/>
            <person name="Mihai O."/>
            <person name="Mihalev A."/>
            <person name="Mihova T."/>
            <person name="Mittelman R."/>
            <person name="Mlenga V."/>
            <person name="Montmayeur A."/>
            <person name="Mulrain L."/>
            <person name="Navidi A."/>
            <person name="Naylor J."/>
            <person name="Negash T."/>
            <person name="Nguyen T."/>
            <person name="Nguyen N."/>
            <person name="Nicol R."/>
            <person name="Norbu C."/>
            <person name="Norbu N."/>
            <person name="Novod N."/>
            <person name="O'Neill B."/>
            <person name="Osman S."/>
            <person name="Markiewicz E."/>
            <person name="Oyono O.L."/>
            <person name="Patti C."/>
            <person name="Phunkhang P."/>
            <person name="Pierre F."/>
            <person name="Priest M."/>
            <person name="Raghuraman S."/>
            <person name="Rege F."/>
            <person name="Reyes R."/>
            <person name="Rise C."/>
            <person name="Rogov P."/>
            <person name="Ross K."/>
            <person name="Ryan E."/>
            <person name="Settipalli S."/>
            <person name="Shea T."/>
            <person name="Sherpa N."/>
            <person name="Shi L."/>
            <person name="Shih D."/>
            <person name="Sparrow T."/>
            <person name="Spaulding J."/>
            <person name="Stalker J."/>
            <person name="Stange-Thomann N."/>
            <person name="Stavropoulos S."/>
            <person name="Stone C."/>
            <person name="Strader C."/>
            <person name="Tesfaye S."/>
            <person name="Thomson T."/>
            <person name="Thoulutsang Y."/>
            <person name="Thoulutsang D."/>
            <person name="Topham K."/>
            <person name="Topping I."/>
            <person name="Tsamla T."/>
            <person name="Vassiliev H."/>
            <person name="Vo A."/>
            <person name="Wangchuk T."/>
            <person name="Wangdi T."/>
            <person name="Weiand M."/>
            <person name="Wilkinson J."/>
            <person name="Wilson A."/>
            <person name="Yadav S."/>
            <person name="Young G."/>
            <person name="Yu Q."/>
            <person name="Zembek L."/>
            <person name="Zhong D."/>
            <person name="Zimmer A."/>
            <person name="Zwirko Z."/>
            <person name="Jaffe D.B."/>
            <person name="Alvarez P."/>
            <person name="Brockman W."/>
            <person name="Butler J."/>
            <person name="Chin C."/>
            <person name="Gnerre S."/>
            <person name="Grabherr M."/>
            <person name="Kleber M."/>
            <person name="Mauceli E."/>
            <person name="MacCallum I."/>
        </authorList>
    </citation>
    <scope>NUCLEOTIDE SEQUENCE [LARGE SCALE GENOMIC DNA]</scope>
    <source>
        <strain evidence="4">MSH-3 / Tucson 14011-0111.49</strain>
    </source>
</reference>
<name>B4GHC3_DROPE</name>
<evidence type="ECO:0000313" key="3">
    <source>
        <dbReference type="EMBL" id="EDW35893.1"/>
    </source>
</evidence>
<proteinExistence type="predicted"/>
<protein>
    <submittedName>
        <fullName evidence="3">GL17500</fullName>
    </submittedName>
</protein>
<dbReference type="EMBL" id="CH479183">
    <property type="protein sequence ID" value="EDW35893.1"/>
    <property type="molecule type" value="Genomic_DNA"/>
</dbReference>